<dbReference type="SUPFAM" id="SSF52047">
    <property type="entry name" value="RNI-like"/>
    <property type="match status" value="1"/>
</dbReference>
<keyword evidence="6" id="KW-0677">Repeat</keyword>
<dbReference type="GO" id="GO:0005886">
    <property type="term" value="C:plasma membrane"/>
    <property type="evidence" value="ECO:0007669"/>
    <property type="project" value="UniProtKB-SubCell"/>
</dbReference>
<dbReference type="InterPro" id="IPR051502">
    <property type="entry name" value="RLP_Defense_Trigger"/>
</dbReference>
<dbReference type="SMART" id="SM00365">
    <property type="entry name" value="LRR_SD22"/>
    <property type="match status" value="8"/>
</dbReference>
<sequence length="836" mass="94102">MECWCVSKIKSWLLILMTILLLMVCQIEGGCIEEERKALLEIKTSLIDSNFLDLNGFLPSWVDDGSSGGECCDWERVTCNPTTGHVTNLTLRNMVGLPKQFYRDCKRTNWPLNVSVFLHFKELTSLNLSMNCLDNNIVKTGLGRLSSLKKLETLDLSYNSITNVTFPSLGFEQVSLLKKLKILNLRGNNFNESLITSLSALPILKSLDLVGNEGLYGTSFPVEELAKLTNLEELDLSGNWFNDTSSIQECTRLSRLKKLKSITLYGNYFSKNIISCLSALPSLKTLDLSYGALSGELAHLTNLEELDLNHNMFNDTPSIQECTRLSRLKKLKSISLRWNYFNKSIISCLSALSSLKTLDLSYGISSGDLLHLSDLEILLLSGNHFNGTLPMEVFTSFHHLEVLDLGWNNFVGSIPSTINALSPSIRTVSFAYNKLNGSILGLCELKNLRELDLSHNMFEGNLHHCFNSLSSLKLLDISSNQFTGTLPPSLIANLTSLEYVDFSDNKFEGNNSLSGRIPGFLGHLSELRILILKENNFSGSIPKQLCQLSNVSLIDLSGNSIFGRIPSCLQNIISPINPVFRELRIFRYGISFWHYQSVLFTEYASELRSEILEMQDEVQFTTKTQSLSYKGHILDLMVGLDLSRNKLVGEIPKELGLLTQIHSLNLSHNQLTGTIPMQFSNLENIESLDLSYNGLSGKVPSELSKLHYLAYFNVSYNNLSGRLPDMKAQFSTFTNESYEGNPLLCGPPLEKECTSTSQVTDPSGKEGLDKWYEINMVSFYGSCGATWVVFLLGFVGVLYINPYWRRRWLDLVEECMYTCYYFIDDSARKLSTLFRR</sequence>
<keyword evidence="14" id="KW-1185">Reference proteome</keyword>
<dbReference type="Gramene" id="KVH98058">
    <property type="protein sequence ID" value="KVH98058"/>
    <property type="gene ID" value="Ccrd_023727"/>
</dbReference>
<evidence type="ECO:0000259" key="12">
    <source>
        <dbReference type="Pfam" id="PF08263"/>
    </source>
</evidence>
<dbReference type="PROSITE" id="PS51450">
    <property type="entry name" value="LRR"/>
    <property type="match status" value="3"/>
</dbReference>
<evidence type="ECO:0000313" key="13">
    <source>
        <dbReference type="EMBL" id="KVH98058.1"/>
    </source>
</evidence>
<keyword evidence="4" id="KW-0433">Leucine-rich repeat</keyword>
<dbReference type="PANTHER" id="PTHR48062:SF21">
    <property type="entry name" value="RECEPTOR-LIKE PROTEIN 12"/>
    <property type="match status" value="1"/>
</dbReference>
<evidence type="ECO:0000256" key="4">
    <source>
        <dbReference type="ARBA" id="ARBA00022614"/>
    </source>
</evidence>
<protein>
    <submittedName>
        <fullName evidence="13">Leucine-rich repeat-containing protein</fullName>
    </submittedName>
</protein>
<accession>A0A103XW96</accession>
<dbReference type="GO" id="GO:0006952">
    <property type="term" value="P:defense response"/>
    <property type="evidence" value="ECO:0007669"/>
    <property type="project" value="UniProtKB-ARBA"/>
</dbReference>
<evidence type="ECO:0000256" key="8">
    <source>
        <dbReference type="ARBA" id="ARBA00023136"/>
    </source>
</evidence>
<dbReference type="InterPro" id="IPR032675">
    <property type="entry name" value="LRR_dom_sf"/>
</dbReference>
<dbReference type="AlphaFoldDB" id="A0A103XW96"/>
<dbReference type="GO" id="GO:0051707">
    <property type="term" value="P:response to other organism"/>
    <property type="evidence" value="ECO:0007669"/>
    <property type="project" value="UniProtKB-ARBA"/>
</dbReference>
<feature type="signal peptide" evidence="11">
    <location>
        <begin position="1"/>
        <end position="29"/>
    </location>
</feature>
<evidence type="ECO:0000256" key="6">
    <source>
        <dbReference type="ARBA" id="ARBA00022737"/>
    </source>
</evidence>
<dbReference type="SMART" id="SM00369">
    <property type="entry name" value="LRR_TYP"/>
    <property type="match status" value="11"/>
</dbReference>
<evidence type="ECO:0000256" key="7">
    <source>
        <dbReference type="ARBA" id="ARBA00022989"/>
    </source>
</evidence>
<comment type="caution">
    <text evidence="13">The sequence shown here is derived from an EMBL/GenBank/DDBJ whole genome shotgun (WGS) entry which is preliminary data.</text>
</comment>
<keyword evidence="7 10" id="KW-1133">Transmembrane helix</keyword>
<evidence type="ECO:0000256" key="3">
    <source>
        <dbReference type="ARBA" id="ARBA00022475"/>
    </source>
</evidence>
<evidence type="ECO:0000256" key="5">
    <source>
        <dbReference type="ARBA" id="ARBA00022692"/>
    </source>
</evidence>
<reference evidence="13 14" key="1">
    <citation type="journal article" date="2016" name="Sci. Rep.">
        <title>The genome sequence of the outbreeding globe artichoke constructed de novo incorporating a phase-aware low-pass sequencing strategy of F1 progeny.</title>
        <authorList>
            <person name="Scaglione D."/>
            <person name="Reyes-Chin-Wo S."/>
            <person name="Acquadro A."/>
            <person name="Froenicke L."/>
            <person name="Portis E."/>
            <person name="Beitel C."/>
            <person name="Tirone M."/>
            <person name="Mauro R."/>
            <person name="Lo Monaco A."/>
            <person name="Mauromicale G."/>
            <person name="Faccioli P."/>
            <person name="Cattivelli L."/>
            <person name="Rieseberg L."/>
            <person name="Michelmore R."/>
            <person name="Lanteri S."/>
        </authorList>
    </citation>
    <scope>NUCLEOTIDE SEQUENCE [LARGE SCALE GENOMIC DNA]</scope>
    <source>
        <strain evidence="13">2C</strain>
    </source>
</reference>
<dbReference type="PRINTS" id="PR00019">
    <property type="entry name" value="LEURICHRPT"/>
</dbReference>
<dbReference type="FunFam" id="3.80.10.10:FF:000213">
    <property type="entry name" value="Tyrosine-sulfated glycopeptide receptor 1"/>
    <property type="match status" value="1"/>
</dbReference>
<evidence type="ECO:0000256" key="10">
    <source>
        <dbReference type="SAM" id="Phobius"/>
    </source>
</evidence>
<evidence type="ECO:0000313" key="14">
    <source>
        <dbReference type="Proteomes" id="UP000243975"/>
    </source>
</evidence>
<dbReference type="PANTHER" id="PTHR48062">
    <property type="entry name" value="RECEPTOR-LIKE PROTEIN 14"/>
    <property type="match status" value="1"/>
</dbReference>
<evidence type="ECO:0000256" key="11">
    <source>
        <dbReference type="SAM" id="SignalP"/>
    </source>
</evidence>
<keyword evidence="9" id="KW-0325">Glycoprotein</keyword>
<feature type="domain" description="Leucine-rich repeat-containing N-terminal plant-type" evidence="12">
    <location>
        <begin position="33"/>
        <end position="80"/>
    </location>
</feature>
<evidence type="ECO:0000256" key="1">
    <source>
        <dbReference type="ARBA" id="ARBA00004251"/>
    </source>
</evidence>
<comment type="similarity">
    <text evidence="2">Belongs to the RLP family.</text>
</comment>
<dbReference type="EMBL" id="LEKV01003811">
    <property type="protein sequence ID" value="KVH98058.1"/>
    <property type="molecule type" value="Genomic_DNA"/>
</dbReference>
<dbReference type="Gene3D" id="3.80.10.10">
    <property type="entry name" value="Ribonuclease Inhibitor"/>
    <property type="match status" value="4"/>
</dbReference>
<dbReference type="SUPFAM" id="SSF52058">
    <property type="entry name" value="L domain-like"/>
    <property type="match status" value="1"/>
</dbReference>
<evidence type="ECO:0000256" key="9">
    <source>
        <dbReference type="ARBA" id="ARBA00023180"/>
    </source>
</evidence>
<evidence type="ECO:0000256" key="2">
    <source>
        <dbReference type="ARBA" id="ARBA00009592"/>
    </source>
</evidence>
<comment type="subcellular location">
    <subcellularLocation>
        <location evidence="1">Cell membrane</location>
        <topology evidence="1">Single-pass type I membrane protein</topology>
    </subcellularLocation>
</comment>
<organism evidence="13 14">
    <name type="scientific">Cynara cardunculus var. scolymus</name>
    <name type="common">Globe artichoke</name>
    <name type="synonym">Cynara scolymus</name>
    <dbReference type="NCBI Taxonomy" id="59895"/>
    <lineage>
        <taxon>Eukaryota</taxon>
        <taxon>Viridiplantae</taxon>
        <taxon>Streptophyta</taxon>
        <taxon>Embryophyta</taxon>
        <taxon>Tracheophyta</taxon>
        <taxon>Spermatophyta</taxon>
        <taxon>Magnoliopsida</taxon>
        <taxon>eudicotyledons</taxon>
        <taxon>Gunneridae</taxon>
        <taxon>Pentapetalae</taxon>
        <taxon>asterids</taxon>
        <taxon>campanulids</taxon>
        <taxon>Asterales</taxon>
        <taxon>Asteraceae</taxon>
        <taxon>Carduoideae</taxon>
        <taxon>Cardueae</taxon>
        <taxon>Carduinae</taxon>
        <taxon>Cynara</taxon>
    </lineage>
</organism>
<dbReference type="Pfam" id="PF00560">
    <property type="entry name" value="LRR_1"/>
    <property type="match status" value="4"/>
</dbReference>
<gene>
    <name evidence="13" type="ORF">Ccrd_023727</name>
</gene>
<proteinExistence type="inferred from homology"/>
<feature type="chain" id="PRO_5007119155" evidence="11">
    <location>
        <begin position="30"/>
        <end position="836"/>
    </location>
</feature>
<dbReference type="OMA" id="CGLPINK"/>
<name>A0A103XW96_CYNCS</name>
<dbReference type="Proteomes" id="UP000243975">
    <property type="component" value="Unassembled WGS sequence"/>
</dbReference>
<keyword evidence="8 10" id="KW-0472">Membrane</keyword>
<dbReference type="Gene3D" id="3.30.1490.310">
    <property type="match status" value="1"/>
</dbReference>
<keyword evidence="5 10" id="KW-0812">Transmembrane</keyword>
<dbReference type="STRING" id="59895.A0A103XW96"/>
<keyword evidence="3" id="KW-1003">Cell membrane</keyword>
<dbReference type="Pfam" id="PF13516">
    <property type="entry name" value="LRR_6"/>
    <property type="match status" value="1"/>
</dbReference>
<dbReference type="Pfam" id="PF08263">
    <property type="entry name" value="LRRNT_2"/>
    <property type="match status" value="1"/>
</dbReference>
<feature type="transmembrane region" description="Helical" evidence="10">
    <location>
        <begin position="779"/>
        <end position="800"/>
    </location>
</feature>
<keyword evidence="11" id="KW-0732">Signal</keyword>
<dbReference type="InterPro" id="IPR013210">
    <property type="entry name" value="LRR_N_plant-typ"/>
</dbReference>
<dbReference type="InterPro" id="IPR001611">
    <property type="entry name" value="Leu-rich_rpt"/>
</dbReference>
<dbReference type="InterPro" id="IPR003591">
    <property type="entry name" value="Leu-rich_rpt_typical-subtyp"/>
</dbReference>
<dbReference type="Pfam" id="PF13855">
    <property type="entry name" value="LRR_8"/>
    <property type="match status" value="2"/>
</dbReference>